<sequence length="66" mass="7533">MLCNSVWVFKQLDTLRPTFSTAYLMPRTSIFKLEGQIPVCDALIVRLGIDYDILLNHTHPSDAQPK</sequence>
<dbReference type="Proteomes" id="UP000054928">
    <property type="component" value="Unassembled WGS sequence"/>
</dbReference>
<evidence type="ECO:0000313" key="1">
    <source>
        <dbReference type="EMBL" id="CEG47492.1"/>
    </source>
</evidence>
<keyword evidence="2" id="KW-1185">Reference proteome</keyword>
<organism evidence="1 2">
    <name type="scientific">Plasmopara halstedii</name>
    <name type="common">Downy mildew of sunflower</name>
    <dbReference type="NCBI Taxonomy" id="4781"/>
    <lineage>
        <taxon>Eukaryota</taxon>
        <taxon>Sar</taxon>
        <taxon>Stramenopiles</taxon>
        <taxon>Oomycota</taxon>
        <taxon>Peronosporomycetes</taxon>
        <taxon>Peronosporales</taxon>
        <taxon>Peronosporaceae</taxon>
        <taxon>Plasmopara</taxon>
    </lineage>
</organism>
<dbReference type="RefSeq" id="XP_024583861.1">
    <property type="nucleotide sequence ID" value="XM_024718465.1"/>
</dbReference>
<accession>A0A0P1B235</accession>
<dbReference type="EMBL" id="CCYD01002589">
    <property type="protein sequence ID" value="CEG47492.1"/>
    <property type="molecule type" value="Genomic_DNA"/>
</dbReference>
<dbReference type="AlphaFoldDB" id="A0A0P1B235"/>
<reference evidence="2" key="1">
    <citation type="submission" date="2014-09" db="EMBL/GenBank/DDBJ databases">
        <authorList>
            <person name="Sharma Rahul"/>
            <person name="Thines Marco"/>
        </authorList>
    </citation>
    <scope>NUCLEOTIDE SEQUENCE [LARGE SCALE GENOMIC DNA]</scope>
</reference>
<proteinExistence type="predicted"/>
<protein>
    <submittedName>
        <fullName evidence="1">Uncharacterized protein</fullName>
    </submittedName>
</protein>
<name>A0A0P1B235_PLAHL</name>
<evidence type="ECO:0000313" key="2">
    <source>
        <dbReference type="Proteomes" id="UP000054928"/>
    </source>
</evidence>
<dbReference type="GeneID" id="36399418"/>